<evidence type="ECO:0000313" key="2">
    <source>
        <dbReference type="EMBL" id="KAL0483615.1"/>
    </source>
</evidence>
<feature type="domain" description="Swt1-like HEPN" evidence="1">
    <location>
        <begin position="43"/>
        <end position="109"/>
    </location>
</feature>
<keyword evidence="3" id="KW-1185">Reference proteome</keyword>
<dbReference type="Pfam" id="PF18731">
    <property type="entry name" value="HEPN_Swt1"/>
    <property type="match status" value="1"/>
</dbReference>
<accession>A0AAW2Z3S3</accession>
<organism evidence="2 3">
    <name type="scientific">Acrasis kona</name>
    <dbReference type="NCBI Taxonomy" id="1008807"/>
    <lineage>
        <taxon>Eukaryota</taxon>
        <taxon>Discoba</taxon>
        <taxon>Heterolobosea</taxon>
        <taxon>Tetramitia</taxon>
        <taxon>Eutetramitia</taxon>
        <taxon>Acrasidae</taxon>
        <taxon>Acrasis</taxon>
    </lineage>
</organism>
<protein>
    <recommendedName>
        <fullName evidence="1">Swt1-like HEPN domain-containing protein</fullName>
    </recommendedName>
</protein>
<dbReference type="AlphaFoldDB" id="A0AAW2Z3S3"/>
<sequence length="185" mass="21737">MELSQKSTMVVFELIQRAIHMFTVTCTNFLEKNYNNLYLKISTGADLIRVVRLLLDNYQIILKKTPALEYKHKALFHRILEARHRWAHQHKFDLESSYRVLDDIQILMTLLNDQNADEVKKMKYAVVCKLADYIRKNVPPSDLFSPIKTTPKKIAYREILVVDTPSPINNKRKMEPSPEIHVNKK</sequence>
<evidence type="ECO:0000313" key="3">
    <source>
        <dbReference type="Proteomes" id="UP001431209"/>
    </source>
</evidence>
<dbReference type="InterPro" id="IPR041650">
    <property type="entry name" value="HEPN_Swt1"/>
</dbReference>
<gene>
    <name evidence="2" type="ORF">AKO1_011437</name>
</gene>
<reference evidence="2 3" key="1">
    <citation type="submission" date="2024-03" db="EMBL/GenBank/DDBJ databases">
        <title>The Acrasis kona genome and developmental transcriptomes reveal deep origins of eukaryotic multicellular pathways.</title>
        <authorList>
            <person name="Sheikh S."/>
            <person name="Fu C.-J."/>
            <person name="Brown M.W."/>
            <person name="Baldauf S.L."/>
        </authorList>
    </citation>
    <scope>NUCLEOTIDE SEQUENCE [LARGE SCALE GENOMIC DNA]</scope>
    <source>
        <strain evidence="2 3">ATCC MYA-3509</strain>
    </source>
</reference>
<dbReference type="Proteomes" id="UP001431209">
    <property type="component" value="Unassembled WGS sequence"/>
</dbReference>
<name>A0AAW2Z3S3_9EUKA</name>
<evidence type="ECO:0000259" key="1">
    <source>
        <dbReference type="Pfam" id="PF18731"/>
    </source>
</evidence>
<feature type="non-terminal residue" evidence="2">
    <location>
        <position position="185"/>
    </location>
</feature>
<comment type="caution">
    <text evidence="2">The sequence shown here is derived from an EMBL/GenBank/DDBJ whole genome shotgun (WGS) entry which is preliminary data.</text>
</comment>
<dbReference type="EMBL" id="JAOPGA020000972">
    <property type="protein sequence ID" value="KAL0483615.1"/>
    <property type="molecule type" value="Genomic_DNA"/>
</dbReference>
<proteinExistence type="predicted"/>